<evidence type="ECO:0000313" key="2">
    <source>
        <dbReference type="Proteomes" id="UP001258207"/>
    </source>
</evidence>
<proteinExistence type="predicted"/>
<organism evidence="1 2">
    <name type="scientific">Pseudomonas coleopterorum</name>
    <dbReference type="NCBI Taxonomy" id="1605838"/>
    <lineage>
        <taxon>Bacteria</taxon>
        <taxon>Pseudomonadati</taxon>
        <taxon>Pseudomonadota</taxon>
        <taxon>Gammaproteobacteria</taxon>
        <taxon>Pseudomonadales</taxon>
        <taxon>Pseudomonadaceae</taxon>
        <taxon>Pseudomonas</taxon>
    </lineage>
</organism>
<dbReference type="EMBL" id="CP134081">
    <property type="protein sequence ID" value="WNC11137.1"/>
    <property type="molecule type" value="Genomic_DNA"/>
</dbReference>
<reference evidence="1" key="1">
    <citation type="submission" date="2023-09" db="EMBL/GenBank/DDBJ databases">
        <title>First report of Pseudomonas coleopterorum DJ13 causing leaf spot on Rhododendron pulchrum Sweet in China.</title>
        <authorList>
            <person name="Zhang Y."/>
        </authorList>
    </citation>
    <scope>NUCLEOTIDE SEQUENCE</scope>
    <source>
        <strain evidence="1">DJ13</strain>
    </source>
</reference>
<dbReference type="Proteomes" id="UP001258207">
    <property type="component" value="Chromosome"/>
</dbReference>
<protein>
    <submittedName>
        <fullName evidence="1">Uncharacterized protein</fullName>
    </submittedName>
</protein>
<gene>
    <name evidence="1" type="ORF">RI108_06910</name>
</gene>
<sequence length="131" mass="14239">MIFETYITKATNHPGIAMPAICPQCQSRKTASIKATQRLALCAEAVNVLILSRLKACYPAIPQSAAYHTLEKLSQNLVEALARSVQLKLRNIPDGDLHTHVCLGCGCMFDPVSQSAQRPDNHNQSNPAQGN</sequence>
<name>A0AAJ6M250_9PSED</name>
<accession>A0AAJ6M250</accession>
<evidence type="ECO:0000313" key="1">
    <source>
        <dbReference type="EMBL" id="WNC11137.1"/>
    </source>
</evidence>
<dbReference type="RefSeq" id="WP_192052977.1">
    <property type="nucleotide sequence ID" value="NZ_CP134081.1"/>
</dbReference>
<dbReference type="AlphaFoldDB" id="A0AAJ6M250"/>